<comment type="caution">
    <text evidence="2">The sequence shown here is derived from an EMBL/GenBank/DDBJ whole genome shotgun (WGS) entry which is preliminary data.</text>
</comment>
<evidence type="ECO:0000256" key="1">
    <source>
        <dbReference type="SAM" id="MobiDB-lite"/>
    </source>
</evidence>
<protein>
    <recommendedName>
        <fullName evidence="3">Phage portal protein</fullName>
    </recommendedName>
</protein>
<feature type="region of interest" description="Disordered" evidence="1">
    <location>
        <begin position="152"/>
        <end position="178"/>
    </location>
</feature>
<evidence type="ECO:0008006" key="3">
    <source>
        <dbReference type="Google" id="ProtNLM"/>
    </source>
</evidence>
<feature type="compositionally biased region" description="Basic and acidic residues" evidence="1">
    <location>
        <begin position="158"/>
        <end position="170"/>
    </location>
</feature>
<reference evidence="2" key="1">
    <citation type="journal article" date="2015" name="Nature">
        <title>Complex archaea that bridge the gap between prokaryotes and eukaryotes.</title>
        <authorList>
            <person name="Spang A."/>
            <person name="Saw J.H."/>
            <person name="Jorgensen S.L."/>
            <person name="Zaremba-Niedzwiedzka K."/>
            <person name="Martijn J."/>
            <person name="Lind A.E."/>
            <person name="van Eijk R."/>
            <person name="Schleper C."/>
            <person name="Guy L."/>
            <person name="Ettema T.J."/>
        </authorList>
    </citation>
    <scope>NUCLEOTIDE SEQUENCE</scope>
</reference>
<evidence type="ECO:0000313" key="2">
    <source>
        <dbReference type="EMBL" id="KKL91814.1"/>
    </source>
</evidence>
<name>A0A0F9FZI9_9ZZZZ</name>
<accession>A0A0F9FZI9</accession>
<dbReference type="EMBL" id="LAZR01019633">
    <property type="protein sequence ID" value="KKL91814.1"/>
    <property type="molecule type" value="Genomic_DNA"/>
</dbReference>
<dbReference type="AlphaFoldDB" id="A0A0F9FZI9"/>
<dbReference type="InterPro" id="IPR006429">
    <property type="entry name" value="Phage_lambda_portal"/>
</dbReference>
<proteinExistence type="predicted"/>
<sequence>MPTYLETLGQREVVAEQIEVLRLDRDQKVLDGLIAAAKPPIYESDPWARRDPFQGARGIPAGLGNSPNDLMPYGAIGFHNARPGSRRDGGMPPFYRTLQQHWMIVDAARTLEALCPTAVNILDVLQQFVIFTGFSYTIVDTDKPELTDAAQLDTSTQRADDGQPETRDAADPQQVRDNVQTSKNARLVKEAQKFLDAWRKRVDWYSWEIELFRRSRLDGEAFLVMEEDATGQLGLRSVEPEQVKEPQDQFLVNRKAGVGSGHSWRFGILTTKQDTSKPLAYWVVSQYSDASNQGEMFDADEVFHLKTEWVPRQTKRGISDFFSVANDIPGTKKLLRFLRESATVQASVAWVISQPKGQTAPIQLAGGKRITTRTGDVANARVIDQVREITVPDGTEYTAGPLAGTGKSQTLIEVLQAALRNIGARWQMPEGIVSGDASNANLASALVAEGPFTRALESRQYWYRQRYMKMMERVLEHAAATGQIGGGEEIMDLIEVSVETPPVISRKAKEETERNQILSQNSILSPEDWAARETLDYAEQRAKIAANPLQPMEVTLMGMGIEADENNQSEANQERDT</sequence>
<organism evidence="2">
    <name type="scientific">marine sediment metagenome</name>
    <dbReference type="NCBI Taxonomy" id="412755"/>
    <lineage>
        <taxon>unclassified sequences</taxon>
        <taxon>metagenomes</taxon>
        <taxon>ecological metagenomes</taxon>
    </lineage>
</organism>
<dbReference type="GO" id="GO:0019068">
    <property type="term" value="P:virion assembly"/>
    <property type="evidence" value="ECO:0007669"/>
    <property type="project" value="InterPro"/>
</dbReference>
<dbReference type="GO" id="GO:0005198">
    <property type="term" value="F:structural molecule activity"/>
    <property type="evidence" value="ECO:0007669"/>
    <property type="project" value="InterPro"/>
</dbReference>
<gene>
    <name evidence="2" type="ORF">LCGC14_1890910</name>
</gene>
<dbReference type="Pfam" id="PF05136">
    <property type="entry name" value="Phage_portal_2"/>
    <property type="match status" value="1"/>
</dbReference>